<comment type="caution">
    <text evidence="2">The sequence shown here is derived from an EMBL/GenBank/DDBJ whole genome shotgun (WGS) entry which is preliminary data.</text>
</comment>
<reference evidence="2" key="1">
    <citation type="submission" date="2022-09" db="EMBL/GenBank/DDBJ databases">
        <authorList>
            <person name="Yuan C."/>
            <person name="Ke Z."/>
        </authorList>
    </citation>
    <scope>NUCLEOTIDE SEQUENCE</scope>
    <source>
        <strain evidence="2">LB-8</strain>
    </source>
</reference>
<feature type="transmembrane region" description="Helical" evidence="1">
    <location>
        <begin position="36"/>
        <end position="56"/>
    </location>
</feature>
<evidence type="ECO:0000313" key="3">
    <source>
        <dbReference type="Proteomes" id="UP001155483"/>
    </source>
</evidence>
<sequence length="101" mass="11672">MKAVSWIYRITIIIFCLLSILPMVGLLAFGHGLGDLVYAVFLWFSTLILLFIAYLYRKTHTLGKYISIMAIFLPILIFIVYKATLGRGPEYAWDGNVFFWK</sequence>
<dbReference type="RefSeq" id="WP_279300286.1">
    <property type="nucleotide sequence ID" value="NZ_JAOTIF010000051.1"/>
</dbReference>
<accession>A0A9X2Y0E7</accession>
<feature type="transmembrane region" description="Helical" evidence="1">
    <location>
        <begin position="6"/>
        <end position="29"/>
    </location>
</feature>
<keyword evidence="1" id="KW-1133">Transmembrane helix</keyword>
<keyword evidence="1" id="KW-0472">Membrane</keyword>
<protein>
    <submittedName>
        <fullName evidence="2">Uncharacterized protein</fullName>
    </submittedName>
</protein>
<keyword evidence="1" id="KW-0812">Transmembrane</keyword>
<keyword evidence="3" id="KW-1185">Reference proteome</keyword>
<feature type="transmembrane region" description="Helical" evidence="1">
    <location>
        <begin position="62"/>
        <end position="81"/>
    </location>
</feature>
<gene>
    <name evidence="2" type="ORF">OCK74_27275</name>
</gene>
<dbReference type="AlphaFoldDB" id="A0A9X2Y0E7"/>
<reference evidence="2" key="2">
    <citation type="submission" date="2023-04" db="EMBL/GenBank/DDBJ databases">
        <title>Paracnuella aquatica gen. nov., sp. nov., a member of the family Chitinophagaceae isolated from a hot spring.</title>
        <authorList>
            <person name="Wang C."/>
        </authorList>
    </citation>
    <scope>NUCLEOTIDE SEQUENCE</scope>
    <source>
        <strain evidence="2">LB-8</strain>
    </source>
</reference>
<dbReference type="Proteomes" id="UP001155483">
    <property type="component" value="Unassembled WGS sequence"/>
</dbReference>
<evidence type="ECO:0000313" key="2">
    <source>
        <dbReference type="EMBL" id="MCU7552851.1"/>
    </source>
</evidence>
<name>A0A9X2Y0E7_9BACT</name>
<proteinExistence type="predicted"/>
<dbReference type="EMBL" id="JAOTIF010000051">
    <property type="protein sequence ID" value="MCU7552851.1"/>
    <property type="molecule type" value="Genomic_DNA"/>
</dbReference>
<organism evidence="2 3">
    <name type="scientific">Paraflavisolibacter caeni</name>
    <dbReference type="NCBI Taxonomy" id="2982496"/>
    <lineage>
        <taxon>Bacteria</taxon>
        <taxon>Pseudomonadati</taxon>
        <taxon>Bacteroidota</taxon>
        <taxon>Chitinophagia</taxon>
        <taxon>Chitinophagales</taxon>
        <taxon>Chitinophagaceae</taxon>
        <taxon>Paraflavisolibacter</taxon>
    </lineage>
</organism>
<evidence type="ECO:0000256" key="1">
    <source>
        <dbReference type="SAM" id="Phobius"/>
    </source>
</evidence>